<keyword evidence="2" id="KW-0472">Membrane</keyword>
<dbReference type="HOGENOM" id="CLU_804336_0_0_1"/>
<dbReference type="RefSeq" id="XP_003049420.1">
    <property type="nucleotide sequence ID" value="XM_003049374.1"/>
</dbReference>
<dbReference type="Proteomes" id="UP000005206">
    <property type="component" value="Chromosome 7"/>
</dbReference>
<dbReference type="AlphaFoldDB" id="C7YWR5"/>
<dbReference type="eggNOG" id="ENOG502RPDC">
    <property type="taxonomic scope" value="Eukaryota"/>
</dbReference>
<organism evidence="3 4">
    <name type="scientific">Fusarium vanettenii (strain ATCC MYA-4622 / CBS 123669 / FGSC 9596 / NRRL 45880 / 77-13-4)</name>
    <name type="common">Fusarium solani subsp. pisi</name>
    <dbReference type="NCBI Taxonomy" id="660122"/>
    <lineage>
        <taxon>Eukaryota</taxon>
        <taxon>Fungi</taxon>
        <taxon>Dikarya</taxon>
        <taxon>Ascomycota</taxon>
        <taxon>Pezizomycotina</taxon>
        <taxon>Sordariomycetes</taxon>
        <taxon>Hypocreomycetidae</taxon>
        <taxon>Hypocreales</taxon>
        <taxon>Nectriaceae</taxon>
        <taxon>Fusarium</taxon>
        <taxon>Fusarium solani species complex</taxon>
        <taxon>Fusarium vanettenii</taxon>
    </lineage>
</organism>
<keyword evidence="2" id="KW-1133">Transmembrane helix</keyword>
<evidence type="ECO:0000256" key="2">
    <source>
        <dbReference type="SAM" id="Phobius"/>
    </source>
</evidence>
<evidence type="ECO:0000313" key="4">
    <source>
        <dbReference type="Proteomes" id="UP000005206"/>
    </source>
</evidence>
<evidence type="ECO:0000256" key="1">
    <source>
        <dbReference type="SAM" id="MobiDB-lite"/>
    </source>
</evidence>
<keyword evidence="4" id="KW-1185">Reference proteome</keyword>
<evidence type="ECO:0000313" key="3">
    <source>
        <dbReference type="EMBL" id="EEU43707.1"/>
    </source>
</evidence>
<feature type="compositionally biased region" description="Polar residues" evidence="1">
    <location>
        <begin position="27"/>
        <end position="51"/>
    </location>
</feature>
<dbReference type="OrthoDB" id="5097128at2759"/>
<accession>C7YWR5</accession>
<keyword evidence="2" id="KW-0812">Transmembrane</keyword>
<protein>
    <submittedName>
        <fullName evidence="3">Uncharacterized protein</fullName>
    </submittedName>
</protein>
<dbReference type="EMBL" id="GG698902">
    <property type="protein sequence ID" value="EEU43707.1"/>
    <property type="molecule type" value="Genomic_DNA"/>
</dbReference>
<dbReference type="VEuPathDB" id="FungiDB:NECHADRAFT_82757"/>
<feature type="compositionally biased region" description="Basic and acidic residues" evidence="1">
    <location>
        <begin position="98"/>
        <end position="107"/>
    </location>
</feature>
<proteinExistence type="predicted"/>
<feature type="region of interest" description="Disordered" evidence="1">
    <location>
        <begin position="74"/>
        <end position="121"/>
    </location>
</feature>
<name>C7YWR5_FUSV7</name>
<dbReference type="InParanoid" id="C7YWR5"/>
<sequence>MARPPRRRPLRNKAKAKHFAPRYVKLSSLSSCSQRTDKINQSIGSHSQRANATIAAGQGHHVPHDAYVIPLPRLSHPQDATTPQPEAPSKRPHPISSHSDDHHESRPPQKRHCGRGDDTLGLFKSASPKVLSIPLPSGGSPLRIPIGPELPGDAIDSAQERLCHSSLPIMSRSLAKNLLEKHEPDMPVGSRGHTKSLFKSSGNEIAPRERLDGQKWQECETIPRRIINMKHGLFDGVLRHQPLSEPSKTSSNKENLVQNPKTATARILSLWFFLFACLLGAFIGGMVLHSHLAPEFPAVMWELNDHEPLHCSGDKIKICSWAEGPRQWIKKLGLDIKSRRPGSFD</sequence>
<dbReference type="GeneID" id="9666551"/>
<feature type="transmembrane region" description="Helical" evidence="2">
    <location>
        <begin position="268"/>
        <end position="288"/>
    </location>
</feature>
<gene>
    <name evidence="3" type="ORF">NECHADRAFT_82757</name>
</gene>
<dbReference type="KEGG" id="nhe:NECHADRAFT_82757"/>
<feature type="region of interest" description="Disordered" evidence="1">
    <location>
        <begin position="1"/>
        <end position="59"/>
    </location>
</feature>
<feature type="compositionally biased region" description="Basic residues" evidence="1">
    <location>
        <begin position="1"/>
        <end position="20"/>
    </location>
</feature>
<reference evidence="3 4" key="1">
    <citation type="journal article" date="2009" name="PLoS Genet.">
        <title>The genome of Nectria haematococca: contribution of supernumerary chromosomes to gene expansion.</title>
        <authorList>
            <person name="Coleman J.J."/>
            <person name="Rounsley S.D."/>
            <person name="Rodriguez-Carres M."/>
            <person name="Kuo A."/>
            <person name="Wasmann C.C."/>
            <person name="Grimwood J."/>
            <person name="Schmutz J."/>
            <person name="Taga M."/>
            <person name="White G.J."/>
            <person name="Zhou S."/>
            <person name="Schwartz D.C."/>
            <person name="Freitag M."/>
            <person name="Ma L.J."/>
            <person name="Danchin E.G."/>
            <person name="Henrissat B."/>
            <person name="Coutinho P.M."/>
            <person name="Nelson D.R."/>
            <person name="Straney D."/>
            <person name="Napoli C.A."/>
            <person name="Barker B.M."/>
            <person name="Gribskov M."/>
            <person name="Rep M."/>
            <person name="Kroken S."/>
            <person name="Molnar I."/>
            <person name="Rensing C."/>
            <person name="Kennell J.C."/>
            <person name="Zamora J."/>
            <person name="Farman M.L."/>
            <person name="Selker E.U."/>
            <person name="Salamov A."/>
            <person name="Shapiro H."/>
            <person name="Pangilinan J."/>
            <person name="Lindquist E."/>
            <person name="Lamers C."/>
            <person name="Grigoriev I.V."/>
            <person name="Geiser D.M."/>
            <person name="Covert S.F."/>
            <person name="Temporini E."/>
            <person name="Vanetten H.D."/>
        </authorList>
    </citation>
    <scope>NUCLEOTIDE SEQUENCE [LARGE SCALE GENOMIC DNA]</scope>
    <source>
        <strain evidence="4">ATCC MYA-4622 / CBS 123669 / FGSC 9596 / NRRL 45880 / 77-13-4</strain>
    </source>
</reference>